<evidence type="ECO:0000313" key="1">
    <source>
        <dbReference type="EMBL" id="KAF2624059.1"/>
    </source>
</evidence>
<sequence>MSNQRGPRLSRRDRQEASLDRLRRDVQNQGLLDALDSFPAPESFTFQHTRKSGHDTIMLCLGTRANTGSSTCEAWARIVTAERKDLNPPVVFYCQELSEDGTRTFQYPRSASSLLRKAAGLQPPFCFLQHDPFDEATGVRDMLCAVILYQALVTGVETCALQWAQFGDSLSQALRYIDSRDAYHQWRHEQKIAAIRRPASNEASKQHTQKEAEKETDEVRTDEFAAEELRTVSATSRDEYTGGVVRPSGSRIVVKPNTSLSKLKEQLGDAKFQNLDNLPSRPMTISPHSLGEPYFPFRMLVGTHSYEDGEPAEVYVYLTHDGPRNAAMRFLSHDTAGEEVSWTIDELQDITLFEPFEYLNNLKLKSNGTRPGISARAAKIRSVISYYFFLAENEGLIGDPRVTIGEAFGKRLCAACKELQEVDFYNNDNGGSDESEDNHNDDTNIEIPVHKLTEPVYEAEEANTELARQEESDNELTRIVRLRIQPETLKDIIRSGPIKYRGAIPDGETAQEQGQTRFDKLPLEETPGEDVPTLQLGMRPSPQVTYEASQSLMNNLSNQVDTLIDVVEAETSRKNGPHKERAHTPNKTAGSDIDGDQRCHDVSSILHDAISHEESELEKLQQIWAAFQDFRNDMRAAGMTADNNNLELWGLNQPGMWQDPPEYTNEVNRIRNRLKALGKQRKLLNPDEFDATSAADTTATEEEGAIARMSSVHATAIGTTSEFQETLAIDGVGAGTETKDPRPSADKPTQDPHTILSEIESEDESIPMDICSEPSPARSRSRTPWISMYKSRANSISDDALMSGLDASLLVAKVLDNKPSTPEGSAERDLKAQTAADDATEALPEAFENTELSSDDEVDKLALLASRNVVERTPEARNRPVDLTQLSSSPRGKKRKSGPSHVPDSDDDDIIEEKDGRDWLRKSLNRRR</sequence>
<comment type="caution">
    <text evidence="1">The sequence shown here is derived from an EMBL/GenBank/DDBJ whole genome shotgun (WGS) entry which is preliminary data.</text>
</comment>
<keyword evidence="2" id="KW-1185">Reference proteome</keyword>
<protein>
    <submittedName>
        <fullName evidence="1">Uncharacterized protein</fullName>
    </submittedName>
</protein>
<dbReference type="EMBL" id="MU006733">
    <property type="protein sequence ID" value="KAF2624059.1"/>
    <property type="molecule type" value="Genomic_DNA"/>
</dbReference>
<dbReference type="Proteomes" id="UP000799754">
    <property type="component" value="Unassembled WGS sequence"/>
</dbReference>
<organism evidence="1 2">
    <name type="scientific">Macroventuria anomochaeta</name>
    <dbReference type="NCBI Taxonomy" id="301207"/>
    <lineage>
        <taxon>Eukaryota</taxon>
        <taxon>Fungi</taxon>
        <taxon>Dikarya</taxon>
        <taxon>Ascomycota</taxon>
        <taxon>Pezizomycotina</taxon>
        <taxon>Dothideomycetes</taxon>
        <taxon>Pleosporomycetidae</taxon>
        <taxon>Pleosporales</taxon>
        <taxon>Pleosporineae</taxon>
        <taxon>Didymellaceae</taxon>
        <taxon>Macroventuria</taxon>
    </lineage>
</organism>
<name>A0ACB6RSD7_9PLEO</name>
<evidence type="ECO:0000313" key="2">
    <source>
        <dbReference type="Proteomes" id="UP000799754"/>
    </source>
</evidence>
<proteinExistence type="predicted"/>
<accession>A0ACB6RSD7</accession>
<reference evidence="1" key="1">
    <citation type="journal article" date="2020" name="Stud. Mycol.">
        <title>101 Dothideomycetes genomes: a test case for predicting lifestyles and emergence of pathogens.</title>
        <authorList>
            <person name="Haridas S."/>
            <person name="Albert R."/>
            <person name="Binder M."/>
            <person name="Bloem J."/>
            <person name="Labutti K."/>
            <person name="Salamov A."/>
            <person name="Andreopoulos B."/>
            <person name="Baker S."/>
            <person name="Barry K."/>
            <person name="Bills G."/>
            <person name="Bluhm B."/>
            <person name="Cannon C."/>
            <person name="Castanera R."/>
            <person name="Culley D."/>
            <person name="Daum C."/>
            <person name="Ezra D."/>
            <person name="Gonzalez J."/>
            <person name="Henrissat B."/>
            <person name="Kuo A."/>
            <person name="Liang C."/>
            <person name="Lipzen A."/>
            <person name="Lutzoni F."/>
            <person name="Magnuson J."/>
            <person name="Mondo S."/>
            <person name="Nolan M."/>
            <person name="Ohm R."/>
            <person name="Pangilinan J."/>
            <person name="Park H.-J."/>
            <person name="Ramirez L."/>
            <person name="Alfaro M."/>
            <person name="Sun H."/>
            <person name="Tritt A."/>
            <person name="Yoshinaga Y."/>
            <person name="Zwiers L.-H."/>
            <person name="Turgeon B."/>
            <person name="Goodwin S."/>
            <person name="Spatafora J."/>
            <person name="Crous P."/>
            <person name="Grigoriev I."/>
        </authorList>
    </citation>
    <scope>NUCLEOTIDE SEQUENCE</scope>
    <source>
        <strain evidence="1">CBS 525.71</strain>
    </source>
</reference>
<gene>
    <name evidence="1" type="ORF">BU25DRAFT_493950</name>
</gene>